<feature type="domain" description="POTRA" evidence="8">
    <location>
        <begin position="38"/>
        <end position="114"/>
    </location>
</feature>
<evidence type="ECO:0000256" key="1">
    <source>
        <dbReference type="ARBA" id="ARBA00004370"/>
    </source>
</evidence>
<dbReference type="InterPro" id="IPR023707">
    <property type="entry name" value="OM_assembly_BamA"/>
</dbReference>
<name>A0A9D9N0D1_9BACT</name>
<keyword evidence="6" id="KW-0998">Cell outer membrane</keyword>
<dbReference type="Gene3D" id="2.40.160.50">
    <property type="entry name" value="membrane protein fhac: a member of the omp85/tpsb transporter family"/>
    <property type="match status" value="1"/>
</dbReference>
<dbReference type="Pfam" id="PF07244">
    <property type="entry name" value="POTRA"/>
    <property type="match status" value="4"/>
</dbReference>
<dbReference type="PIRSF" id="PIRSF006076">
    <property type="entry name" value="OM_assembly_OMP85"/>
    <property type="match status" value="1"/>
</dbReference>
<dbReference type="EMBL" id="JADIMK010000050">
    <property type="protein sequence ID" value="MBO8455748.1"/>
    <property type="molecule type" value="Genomic_DNA"/>
</dbReference>
<reference evidence="9" key="1">
    <citation type="submission" date="2020-10" db="EMBL/GenBank/DDBJ databases">
        <authorList>
            <person name="Gilroy R."/>
        </authorList>
    </citation>
    <scope>NUCLEOTIDE SEQUENCE</scope>
    <source>
        <strain evidence="9">B1-3475</strain>
    </source>
</reference>
<dbReference type="GO" id="GO:0019867">
    <property type="term" value="C:outer membrane"/>
    <property type="evidence" value="ECO:0007669"/>
    <property type="project" value="InterPro"/>
</dbReference>
<dbReference type="GO" id="GO:0071709">
    <property type="term" value="P:membrane assembly"/>
    <property type="evidence" value="ECO:0007669"/>
    <property type="project" value="InterPro"/>
</dbReference>
<keyword evidence="2" id="KW-1134">Transmembrane beta strand</keyword>
<evidence type="ECO:0000256" key="7">
    <source>
        <dbReference type="SAM" id="SignalP"/>
    </source>
</evidence>
<organism evidence="9 10">
    <name type="scientific">Candidatus Cryptobacteroides intestinigallinarum</name>
    <dbReference type="NCBI Taxonomy" id="2840767"/>
    <lineage>
        <taxon>Bacteria</taxon>
        <taxon>Pseudomonadati</taxon>
        <taxon>Bacteroidota</taxon>
        <taxon>Bacteroidia</taxon>
        <taxon>Bacteroidales</taxon>
        <taxon>Candidatus Cryptobacteroides</taxon>
    </lineage>
</organism>
<evidence type="ECO:0000259" key="8">
    <source>
        <dbReference type="PROSITE" id="PS51779"/>
    </source>
</evidence>
<gene>
    <name evidence="9" type="ORF">IAC08_05030</name>
</gene>
<proteinExistence type="predicted"/>
<evidence type="ECO:0000256" key="5">
    <source>
        <dbReference type="ARBA" id="ARBA00023136"/>
    </source>
</evidence>
<keyword evidence="4 7" id="KW-0732">Signal</keyword>
<dbReference type="Proteomes" id="UP000823617">
    <property type="component" value="Unassembled WGS sequence"/>
</dbReference>
<accession>A0A9D9N0D1</accession>
<protein>
    <submittedName>
        <fullName evidence="9">BamA/TamA family outer membrane protein</fullName>
    </submittedName>
</protein>
<sequence>MNLRRTVFLVLMAVLSFPAMAQLSQDEITVDYNNPRKYVVGGIEVEGNHYFSPDQIIQVSGLQKGLTVTVPGDDVSSIVDRLWLQRYFEDVAVVIDSIAPSRDTAFFKICITERPRVSRWTFSGVKSGEQKELLERLNLRRGGEFSDYVAKTATDIIKRYYKEKGFLLTEVNVQTAKDTLVKSAIRVNFAVDRKQKVKIKKITFTGNDNVKEGKLVRSMKKTKDARLINFFSSKKFNEKEFPNDKRSLISAFNEAGYRDARIVKDTMYYIEPNRLEIDFTIDEGKKYYFRNITWTGNSVYSSDALNNILMINKGDVYDVVTMEKRLFGGGKQNEYDVSKLYRDNGYLFFNIQPVEVNIVGDSVDVEMRIVEGKPATLNNIIINGNDLTNERVVRRQIFTRPGYLFSQTDFERSIREIASMGQFDPEAIADPSKGYSILPNQLDNTVDIVYNVTEKPSSTLELSGGWGGNTFVATVGVSFNNFSTRRLFDKSAWRPVPLGDAQNLSLRFQTNGTYYTSLSASFMEPWLFGKKPTSLSISAYYTRQTNSYIAFNILNNDEFMEVYGLAAGIGTRLKWPDNYFVLYNQLSWQTYRLQNWNYNFLFNTGISHNLSYTVSLSRTSTDQQIYPRQGSEFSLSLQLTPPYSLLRRKNKGELDANGNPTRVSSWRDINYDLQSSEDRYKWIEYHKWSFKGAIYTKLVGDLVLMARAQFGYLGYYNRNWGYSPFEGFLVGGDGMSGYNTYGTEVISLRGYENYSLTPTAYTPYSSGGTAYTGNVYDKFTVELRYPVVLQPQSTIFALVFLEGGNCWSDIRDFNPFQIKRSAGVGVRVFLPMIGLLGVDWGYGFDDPVNGKSQFHFVIGQQF</sequence>
<dbReference type="InterPro" id="IPR039910">
    <property type="entry name" value="D15-like"/>
</dbReference>
<reference evidence="9" key="2">
    <citation type="journal article" date="2021" name="PeerJ">
        <title>Extensive microbial diversity within the chicken gut microbiome revealed by metagenomics and culture.</title>
        <authorList>
            <person name="Gilroy R."/>
            <person name="Ravi A."/>
            <person name="Getino M."/>
            <person name="Pursley I."/>
            <person name="Horton D.L."/>
            <person name="Alikhan N.F."/>
            <person name="Baker D."/>
            <person name="Gharbi K."/>
            <person name="Hall N."/>
            <person name="Watson M."/>
            <person name="Adriaenssens E.M."/>
            <person name="Foster-Nyarko E."/>
            <person name="Jarju S."/>
            <person name="Secka A."/>
            <person name="Antonio M."/>
            <person name="Oren A."/>
            <person name="Chaudhuri R.R."/>
            <person name="La Ragione R."/>
            <person name="Hildebrand F."/>
            <person name="Pallen M.J."/>
        </authorList>
    </citation>
    <scope>NUCLEOTIDE SEQUENCE</scope>
    <source>
        <strain evidence="9">B1-3475</strain>
    </source>
</reference>
<comment type="subcellular location">
    <subcellularLocation>
        <location evidence="1">Membrane</location>
    </subcellularLocation>
</comment>
<evidence type="ECO:0000256" key="4">
    <source>
        <dbReference type="ARBA" id="ARBA00022729"/>
    </source>
</evidence>
<comment type="caution">
    <text evidence="9">The sequence shown here is derived from an EMBL/GenBank/DDBJ whole genome shotgun (WGS) entry which is preliminary data.</text>
</comment>
<dbReference type="InterPro" id="IPR034746">
    <property type="entry name" value="POTRA"/>
</dbReference>
<dbReference type="PANTHER" id="PTHR12815">
    <property type="entry name" value="SORTING AND ASSEMBLY MACHINERY SAMM50 PROTEIN FAMILY MEMBER"/>
    <property type="match status" value="1"/>
</dbReference>
<keyword evidence="5" id="KW-0472">Membrane</keyword>
<evidence type="ECO:0000256" key="6">
    <source>
        <dbReference type="ARBA" id="ARBA00023237"/>
    </source>
</evidence>
<dbReference type="Gene3D" id="3.10.20.310">
    <property type="entry name" value="membrane protein fhac"/>
    <property type="match status" value="5"/>
</dbReference>
<keyword evidence="3" id="KW-0812">Transmembrane</keyword>
<dbReference type="PANTHER" id="PTHR12815:SF47">
    <property type="entry name" value="TRANSLOCATION AND ASSEMBLY MODULE SUBUNIT TAMA"/>
    <property type="match status" value="1"/>
</dbReference>
<dbReference type="InterPro" id="IPR010827">
    <property type="entry name" value="BamA/TamA_POTRA"/>
</dbReference>
<evidence type="ECO:0000313" key="9">
    <source>
        <dbReference type="EMBL" id="MBO8455748.1"/>
    </source>
</evidence>
<dbReference type="PROSITE" id="PS51779">
    <property type="entry name" value="POTRA"/>
    <property type="match status" value="1"/>
</dbReference>
<feature type="signal peptide" evidence="7">
    <location>
        <begin position="1"/>
        <end position="21"/>
    </location>
</feature>
<evidence type="ECO:0000313" key="10">
    <source>
        <dbReference type="Proteomes" id="UP000823617"/>
    </source>
</evidence>
<evidence type="ECO:0000256" key="3">
    <source>
        <dbReference type="ARBA" id="ARBA00022692"/>
    </source>
</evidence>
<dbReference type="AlphaFoldDB" id="A0A9D9N0D1"/>
<feature type="chain" id="PRO_5039228307" evidence="7">
    <location>
        <begin position="22"/>
        <end position="862"/>
    </location>
</feature>
<evidence type="ECO:0000256" key="2">
    <source>
        <dbReference type="ARBA" id="ARBA00022452"/>
    </source>
</evidence>